<keyword evidence="1" id="KW-0812">Transmembrane</keyword>
<feature type="transmembrane region" description="Helical" evidence="1">
    <location>
        <begin position="12"/>
        <end position="31"/>
    </location>
</feature>
<organism evidence="2 3">
    <name type="scientific">Pseudomonas luteola</name>
    <dbReference type="NCBI Taxonomy" id="47886"/>
    <lineage>
        <taxon>Bacteria</taxon>
        <taxon>Pseudomonadati</taxon>
        <taxon>Pseudomonadota</taxon>
        <taxon>Gammaproteobacteria</taxon>
        <taxon>Pseudomonadales</taxon>
        <taxon>Pseudomonadaceae</taxon>
        <taxon>Pseudomonas</taxon>
    </lineage>
</organism>
<evidence type="ECO:0000313" key="3">
    <source>
        <dbReference type="Proteomes" id="UP000638986"/>
    </source>
</evidence>
<name>A0ABS0MSA5_PSELU</name>
<sequence>MALESDDDMSRTLIVIGLLIVAVGLLWPWIGRLPLGHLPGDIVVKRENVSFFFPITTMILISAVVSIVLWLINR</sequence>
<dbReference type="Proteomes" id="UP000638986">
    <property type="component" value="Unassembled WGS sequence"/>
</dbReference>
<reference evidence="2 3" key="1">
    <citation type="submission" date="2020-11" db="EMBL/GenBank/DDBJ databases">
        <title>Enhanced detection system for hospital associated transmission using whole genome sequencing surveillance.</title>
        <authorList>
            <person name="Harrison L.H."/>
            <person name="Van Tyne D."/>
            <person name="Marsh J.W."/>
            <person name="Griffith M.P."/>
            <person name="Snyder D.J."/>
            <person name="Cooper V.S."/>
            <person name="Mustapha M."/>
        </authorList>
    </citation>
    <scope>NUCLEOTIDE SEQUENCE [LARGE SCALE GENOMIC DNA]</scope>
    <source>
        <strain evidence="2 3">PSB00013</strain>
    </source>
</reference>
<dbReference type="PANTHER" id="PTHR36443:SF1">
    <property type="entry name" value="BSR5223 PROTEIN"/>
    <property type="match status" value="1"/>
</dbReference>
<keyword evidence="1" id="KW-1133">Transmembrane helix</keyword>
<feature type="transmembrane region" description="Helical" evidence="1">
    <location>
        <begin position="51"/>
        <end position="72"/>
    </location>
</feature>
<protein>
    <submittedName>
        <fullName evidence="2">DUF2905 domain-containing protein</fullName>
    </submittedName>
</protein>
<proteinExistence type="predicted"/>
<dbReference type="Pfam" id="PF11146">
    <property type="entry name" value="DUF2905"/>
    <property type="match status" value="1"/>
</dbReference>
<evidence type="ECO:0000313" key="2">
    <source>
        <dbReference type="EMBL" id="MBH3439619.1"/>
    </source>
</evidence>
<evidence type="ECO:0000256" key="1">
    <source>
        <dbReference type="SAM" id="Phobius"/>
    </source>
</evidence>
<accession>A0ABS0MSA5</accession>
<keyword evidence="1" id="KW-0472">Membrane</keyword>
<dbReference type="PANTHER" id="PTHR36443">
    <property type="entry name" value="BSR5223 PROTEIN"/>
    <property type="match status" value="1"/>
</dbReference>
<dbReference type="EMBL" id="JADTXM010000008">
    <property type="protein sequence ID" value="MBH3439619.1"/>
    <property type="molecule type" value="Genomic_DNA"/>
</dbReference>
<gene>
    <name evidence="2" type="ORF">I5Q09_13100</name>
</gene>
<dbReference type="InterPro" id="IPR021320">
    <property type="entry name" value="DUF2905"/>
</dbReference>
<comment type="caution">
    <text evidence="2">The sequence shown here is derived from an EMBL/GenBank/DDBJ whole genome shotgun (WGS) entry which is preliminary data.</text>
</comment>